<dbReference type="InterPro" id="IPR012349">
    <property type="entry name" value="Split_barrel_FMN-bd"/>
</dbReference>
<feature type="domain" description="Pyridoxamine 5'-phosphate oxidase N-terminal" evidence="1">
    <location>
        <begin position="4"/>
        <end position="59"/>
    </location>
</feature>
<sequence>MGALRADGTFWFETGRGTRKGRNIDHDPRVALSVAVREFDVTLEGVAQRITDPTVAAMATLWAEGGRLRVPTSPARR</sequence>
<organism evidence="2 3">
    <name type="scientific">Rhodococcus rhodnii LMG 5362</name>
    <dbReference type="NCBI Taxonomy" id="1273125"/>
    <lineage>
        <taxon>Bacteria</taxon>
        <taxon>Bacillati</taxon>
        <taxon>Actinomycetota</taxon>
        <taxon>Actinomycetes</taxon>
        <taxon>Mycobacteriales</taxon>
        <taxon>Nocardiaceae</taxon>
        <taxon>Rhodococcus</taxon>
    </lineage>
</organism>
<reference evidence="2 3" key="1">
    <citation type="journal article" date="2013" name="Genome Announc.">
        <title>Draft Genome Sequence of Rhodococcus rhodnii Strain LMG5362, a Symbiont of Rhodnius prolixus (Hemiptera, Reduviidae, Triatominae), the Principle Vector of Trypanosoma cruzi.</title>
        <authorList>
            <person name="Pachebat J.A."/>
            <person name="van Keulen G."/>
            <person name="Whitten M.M."/>
            <person name="Girdwood S."/>
            <person name="Del Sol R."/>
            <person name="Dyson P.J."/>
            <person name="Facey P.D."/>
        </authorList>
    </citation>
    <scope>NUCLEOTIDE SEQUENCE [LARGE SCALE GENOMIC DNA]</scope>
    <source>
        <strain evidence="2 3">LMG 5362</strain>
    </source>
</reference>
<protein>
    <recommendedName>
        <fullName evidence="1">Pyridoxamine 5'-phosphate oxidase N-terminal domain-containing protein</fullName>
    </recommendedName>
</protein>
<dbReference type="eggNOG" id="COG3576">
    <property type="taxonomic scope" value="Bacteria"/>
</dbReference>
<dbReference type="PATRIC" id="fig|1273125.3.peg.1367"/>
<dbReference type="AlphaFoldDB" id="R7WPB8"/>
<evidence type="ECO:0000313" key="2">
    <source>
        <dbReference type="EMBL" id="EOM77166.1"/>
    </source>
</evidence>
<keyword evidence="3" id="KW-1185">Reference proteome</keyword>
<comment type="caution">
    <text evidence="2">The sequence shown here is derived from an EMBL/GenBank/DDBJ whole genome shotgun (WGS) entry which is preliminary data.</text>
</comment>
<dbReference type="EMBL" id="APMY01000051">
    <property type="protein sequence ID" value="EOM77166.1"/>
    <property type="molecule type" value="Genomic_DNA"/>
</dbReference>
<dbReference type="RefSeq" id="WP_010837478.1">
    <property type="nucleotide sequence ID" value="NZ_APMY01000051.1"/>
</dbReference>
<dbReference type="Gene3D" id="2.30.110.10">
    <property type="entry name" value="Electron Transport, Fmn-binding Protein, Chain A"/>
    <property type="match status" value="1"/>
</dbReference>
<dbReference type="Proteomes" id="UP000013525">
    <property type="component" value="Unassembled WGS sequence"/>
</dbReference>
<name>R7WPB8_9NOCA</name>
<dbReference type="SUPFAM" id="SSF50475">
    <property type="entry name" value="FMN-binding split barrel"/>
    <property type="match status" value="1"/>
</dbReference>
<gene>
    <name evidence="2" type="ORF">Rrhod_1414</name>
</gene>
<dbReference type="InterPro" id="IPR011576">
    <property type="entry name" value="Pyridox_Oxase_N"/>
</dbReference>
<dbReference type="Pfam" id="PF01243">
    <property type="entry name" value="PNPOx_N"/>
    <property type="match status" value="1"/>
</dbReference>
<evidence type="ECO:0000313" key="3">
    <source>
        <dbReference type="Proteomes" id="UP000013525"/>
    </source>
</evidence>
<evidence type="ECO:0000259" key="1">
    <source>
        <dbReference type="Pfam" id="PF01243"/>
    </source>
</evidence>
<accession>R7WPB8</accession>
<proteinExistence type="predicted"/>